<evidence type="ECO:0000313" key="3">
    <source>
        <dbReference type="Proteomes" id="UP000218165"/>
    </source>
</evidence>
<gene>
    <name evidence="2" type="ORF">CFK38_09630</name>
</gene>
<organism evidence="2 3">
    <name type="scientific">Brachybacterium vulturis</name>
    <dbReference type="NCBI Taxonomy" id="2017484"/>
    <lineage>
        <taxon>Bacteria</taxon>
        <taxon>Bacillati</taxon>
        <taxon>Actinomycetota</taxon>
        <taxon>Actinomycetes</taxon>
        <taxon>Micrococcales</taxon>
        <taxon>Dermabacteraceae</taxon>
        <taxon>Brachybacterium</taxon>
    </lineage>
</organism>
<feature type="region of interest" description="Disordered" evidence="1">
    <location>
        <begin position="166"/>
        <end position="192"/>
    </location>
</feature>
<dbReference type="KEGG" id="brz:CFK38_09630"/>
<evidence type="ECO:0008006" key="4">
    <source>
        <dbReference type="Google" id="ProtNLM"/>
    </source>
</evidence>
<evidence type="ECO:0000313" key="2">
    <source>
        <dbReference type="EMBL" id="ATG51753.1"/>
    </source>
</evidence>
<dbReference type="OrthoDB" id="4470938at2"/>
<evidence type="ECO:0000256" key="1">
    <source>
        <dbReference type="SAM" id="MobiDB-lite"/>
    </source>
</evidence>
<dbReference type="Proteomes" id="UP000218165">
    <property type="component" value="Chromosome"/>
</dbReference>
<protein>
    <recommendedName>
        <fullName evidence="4">DUF2867 domain-containing protein</fullName>
    </recommendedName>
</protein>
<keyword evidence="3" id="KW-1185">Reference proteome</keyword>
<dbReference type="EMBL" id="CP023563">
    <property type="protein sequence ID" value="ATG51753.1"/>
    <property type="molecule type" value="Genomic_DNA"/>
</dbReference>
<sequence>MNDLPDEDRITGPLPGAAGSLALRDIPIPDYCDVVIVPTAGVDETDPRVWAEAIFSHENTPLSSRGLRALRDETIRLFDMVPPPQKEFVTDEVVGSEALIIDDDEKLRVRIGVALLPGGDLLQVTTAVKYRSVRGRLAFAPRRLMHAAAVNTLARRAPTTLRRRALASDPRGAALSGQVSRKALGRGPSTRR</sequence>
<accession>A0A291GMK3</accession>
<reference evidence="3" key="1">
    <citation type="submission" date="2017-09" db="EMBL/GenBank/DDBJ databases">
        <title>Brachybacterium sp. VM2412.</title>
        <authorList>
            <person name="Tak E.J."/>
            <person name="Bae J.-W."/>
        </authorList>
    </citation>
    <scope>NUCLEOTIDE SEQUENCE [LARGE SCALE GENOMIC DNA]</scope>
    <source>
        <strain evidence="3">VM2412</strain>
    </source>
</reference>
<dbReference type="AlphaFoldDB" id="A0A291GMK3"/>
<proteinExistence type="predicted"/>
<name>A0A291GMK3_9MICO</name>
<dbReference type="RefSeq" id="WP_096802875.1">
    <property type="nucleotide sequence ID" value="NZ_CP023563.1"/>
</dbReference>